<name>A0A1I7YPV8_9BILA</name>
<dbReference type="Proteomes" id="UP000095287">
    <property type="component" value="Unplaced"/>
</dbReference>
<dbReference type="Pfam" id="PF07914">
    <property type="entry name" value="DUF1679"/>
    <property type="match status" value="1"/>
</dbReference>
<reference evidence="3" key="1">
    <citation type="submission" date="2016-11" db="UniProtKB">
        <authorList>
            <consortium name="WormBaseParasite"/>
        </authorList>
    </citation>
    <scope>IDENTIFICATION</scope>
</reference>
<dbReference type="InterPro" id="IPR011009">
    <property type="entry name" value="Kinase-like_dom_sf"/>
</dbReference>
<organism evidence="2 3">
    <name type="scientific">Steinernema glaseri</name>
    <dbReference type="NCBI Taxonomy" id="37863"/>
    <lineage>
        <taxon>Eukaryota</taxon>
        <taxon>Metazoa</taxon>
        <taxon>Ecdysozoa</taxon>
        <taxon>Nematoda</taxon>
        <taxon>Chromadorea</taxon>
        <taxon>Rhabditida</taxon>
        <taxon>Tylenchina</taxon>
        <taxon>Panagrolaimomorpha</taxon>
        <taxon>Strongyloidoidea</taxon>
        <taxon>Steinernematidae</taxon>
        <taxon>Steinernema</taxon>
    </lineage>
</organism>
<dbReference type="WBParaSite" id="L893_g18604.t1">
    <property type="protein sequence ID" value="L893_g18604.t1"/>
    <property type="gene ID" value="L893_g18604"/>
</dbReference>
<evidence type="ECO:0000313" key="2">
    <source>
        <dbReference type="Proteomes" id="UP000095287"/>
    </source>
</evidence>
<keyword evidence="2" id="KW-1185">Reference proteome</keyword>
<dbReference type="PANTHER" id="PTHR23020">
    <property type="entry name" value="UNCHARACTERIZED NUCLEAR HORMONE RECEPTOR-RELATED"/>
    <property type="match status" value="1"/>
</dbReference>
<dbReference type="InterPro" id="IPR015897">
    <property type="entry name" value="CHK_kinase-like"/>
</dbReference>
<dbReference type="AlphaFoldDB" id="A0A1I7YPV8"/>
<dbReference type="SMART" id="SM00587">
    <property type="entry name" value="CHK"/>
    <property type="match status" value="1"/>
</dbReference>
<sequence>MKPGVFDKGVEVFEVLSKSEKFWTYSMRDVVHDVGLPVAISHGDLWANNLMWKMNSDGSRSNELGAIIDWQMIHEGSMANDLARFFSICVDGEVRREHEYKVLQYFYETIKSFMNEEGKNIGFTYEQLKKAYRVNFANQALTLMMMAPLQFAESEWTPEEAPIKKAQLEKVLLRAQFAMEDALVYIEEIPREKIFPDL</sequence>
<proteinExistence type="predicted"/>
<dbReference type="PANTHER" id="PTHR23020:SF41">
    <property type="entry name" value="AMINOGLYCOSIDE PHOSPHOTRANSFERASE DOMAIN-CONTAINING PROTEIN"/>
    <property type="match status" value="1"/>
</dbReference>
<accession>A0A1I7YPV8</accession>
<dbReference type="Gene3D" id="3.90.1200.10">
    <property type="match status" value="1"/>
</dbReference>
<protein>
    <submittedName>
        <fullName evidence="3">CHK domain-containing protein</fullName>
    </submittedName>
</protein>
<dbReference type="SUPFAM" id="SSF56112">
    <property type="entry name" value="Protein kinase-like (PK-like)"/>
    <property type="match status" value="1"/>
</dbReference>
<evidence type="ECO:0000259" key="1">
    <source>
        <dbReference type="SMART" id="SM00587"/>
    </source>
</evidence>
<dbReference type="InterPro" id="IPR012877">
    <property type="entry name" value="Dhs-27"/>
</dbReference>
<feature type="domain" description="CHK kinase-like" evidence="1">
    <location>
        <begin position="5"/>
        <end position="116"/>
    </location>
</feature>
<dbReference type="InterPro" id="IPR052961">
    <property type="entry name" value="Oxido-Kinase-like_Enzymes"/>
</dbReference>
<evidence type="ECO:0000313" key="3">
    <source>
        <dbReference type="WBParaSite" id="L893_g18604.t1"/>
    </source>
</evidence>